<accession>A0A6S6P7N6</accession>
<evidence type="ECO:0000256" key="2">
    <source>
        <dbReference type="SAM" id="SignalP"/>
    </source>
</evidence>
<sequence>MTAGLAMGGAALFGFAYAAGSHAPSVGLLATTIFIEGTRDIYPTGEPEQGWDRMKDSLNGAYTQNGQNVQYDGTGTFPLGSNVFIDYSRAMGALTGVGDPLYDASKAEATERTIKAIKTARAQNENEEIVVVGFSQGSGAATDAIEQLEKEGYNTSGITFVLTGNGTRNNGGFWAGLPPGVYVPVLGISFGDATIPGNTKIIQVSKQYDGVSDSPKYMFNLVAGANAILGQYYQHNDYYRDVELDYDGNGKVEQADFDLMEKEGYAEVTYSKETMKDAEGKDVPVVTDVLILNKKGQLPLLQPLRDMGVPAALVDSLEPFFRAIIETGYDRPTDDVYPSKPVMFHILPGPHQWADDAHAIGEGLHDTSEQLAGAVTSPQPATGTGQLANKTFSIPFTQQTAVPTYTPQPPAASPQGVTSQTSVVPADGTTSTPTTPTGGAPVGGAPNLPGLKAINKVVTGVAKSITQALTPKRATGGSTGTGTTGTGSGTDDTGPTTGDGSTTTDGGGTTTGGGEGTDGAGDGGATGGGSENTSGGTS</sequence>
<dbReference type="Pfam" id="PF08237">
    <property type="entry name" value="PE-PPE"/>
    <property type="match status" value="2"/>
</dbReference>
<reference evidence="4 5" key="1">
    <citation type="submission" date="2020-07" db="EMBL/GenBank/DDBJ databases">
        <title>Complete genome sequence of Mycolicibacterium litorale like strain isolated from cardiac implantable electronic device infection.</title>
        <authorList>
            <person name="Fukano H."/>
            <person name="Miyama H."/>
            <person name="Hoshino Y."/>
        </authorList>
    </citation>
    <scope>NUCLEOTIDE SEQUENCE [LARGE SCALE GENOMIC DNA]</scope>
    <source>
        <strain evidence="4 5">NIIDNTM18</strain>
    </source>
</reference>
<dbReference type="SUPFAM" id="SSF53474">
    <property type="entry name" value="alpha/beta-Hydrolases"/>
    <property type="match status" value="1"/>
</dbReference>
<evidence type="ECO:0000259" key="3">
    <source>
        <dbReference type="Pfam" id="PF08237"/>
    </source>
</evidence>
<feature type="compositionally biased region" description="Low complexity" evidence="1">
    <location>
        <begin position="489"/>
        <end position="504"/>
    </location>
</feature>
<feature type="domain" description="PE-PPE" evidence="3">
    <location>
        <begin position="84"/>
        <end position="243"/>
    </location>
</feature>
<feature type="compositionally biased region" description="Low complexity" evidence="1">
    <location>
        <begin position="425"/>
        <end position="446"/>
    </location>
</feature>
<feature type="compositionally biased region" description="Gly residues" evidence="1">
    <location>
        <begin position="477"/>
        <end position="488"/>
    </location>
</feature>
<gene>
    <name evidence="4" type="ORF">NIIDNTM18_27350</name>
</gene>
<dbReference type="InterPro" id="IPR029058">
    <property type="entry name" value="AB_hydrolase_fold"/>
</dbReference>
<proteinExistence type="predicted"/>
<dbReference type="EMBL" id="AP023287">
    <property type="protein sequence ID" value="BCI53457.1"/>
    <property type="molecule type" value="Genomic_DNA"/>
</dbReference>
<dbReference type="Gene3D" id="3.40.50.1820">
    <property type="entry name" value="alpha/beta hydrolase"/>
    <property type="match status" value="1"/>
</dbReference>
<feature type="chain" id="PRO_5039401342" description="PE-PPE domain-containing protein" evidence="2">
    <location>
        <begin position="19"/>
        <end position="538"/>
    </location>
</feature>
<feature type="compositionally biased region" description="Gly residues" evidence="1">
    <location>
        <begin position="505"/>
        <end position="530"/>
    </location>
</feature>
<protein>
    <recommendedName>
        <fullName evidence="3">PE-PPE domain-containing protein</fullName>
    </recommendedName>
</protein>
<feature type="signal peptide" evidence="2">
    <location>
        <begin position="1"/>
        <end position="18"/>
    </location>
</feature>
<feature type="region of interest" description="Disordered" evidence="1">
    <location>
        <begin position="401"/>
        <end position="447"/>
    </location>
</feature>
<feature type="region of interest" description="Disordered" evidence="1">
    <location>
        <begin position="469"/>
        <end position="538"/>
    </location>
</feature>
<evidence type="ECO:0000256" key="1">
    <source>
        <dbReference type="SAM" id="MobiDB-lite"/>
    </source>
</evidence>
<organism evidence="4 5">
    <name type="scientific">Mycolicibacterium litorale</name>
    <dbReference type="NCBI Taxonomy" id="758802"/>
    <lineage>
        <taxon>Bacteria</taxon>
        <taxon>Bacillati</taxon>
        <taxon>Actinomycetota</taxon>
        <taxon>Actinomycetes</taxon>
        <taxon>Mycobacteriales</taxon>
        <taxon>Mycobacteriaceae</taxon>
        <taxon>Mycolicibacterium</taxon>
    </lineage>
</organism>
<name>A0A6S6P7N6_9MYCO</name>
<keyword evidence="2" id="KW-0732">Signal</keyword>
<evidence type="ECO:0000313" key="5">
    <source>
        <dbReference type="Proteomes" id="UP000515734"/>
    </source>
</evidence>
<dbReference type="InterPro" id="IPR013228">
    <property type="entry name" value="PE-PPE_C"/>
</dbReference>
<evidence type="ECO:0000313" key="4">
    <source>
        <dbReference type="EMBL" id="BCI53457.1"/>
    </source>
</evidence>
<dbReference type="AlphaFoldDB" id="A0A6S6P7N6"/>
<dbReference type="RefSeq" id="WP_185296135.1">
    <property type="nucleotide sequence ID" value="NZ_AP023287.1"/>
</dbReference>
<dbReference type="Proteomes" id="UP000515734">
    <property type="component" value="Chromosome"/>
</dbReference>
<feature type="domain" description="PE-PPE" evidence="3">
    <location>
        <begin position="290"/>
        <end position="330"/>
    </location>
</feature>